<proteinExistence type="predicted"/>
<feature type="transmembrane region" description="Helical" evidence="1">
    <location>
        <begin position="20"/>
        <end position="38"/>
    </location>
</feature>
<keyword evidence="1" id="KW-0472">Membrane</keyword>
<keyword evidence="1" id="KW-1133">Transmembrane helix</keyword>
<keyword evidence="1" id="KW-0812">Transmembrane</keyword>
<dbReference type="AlphaFoldDB" id="A0A4Y2CX30"/>
<dbReference type="EMBL" id="BGPR01000248">
    <property type="protein sequence ID" value="GBM07855.1"/>
    <property type="molecule type" value="Genomic_DNA"/>
</dbReference>
<evidence type="ECO:0000313" key="3">
    <source>
        <dbReference type="Proteomes" id="UP000499080"/>
    </source>
</evidence>
<evidence type="ECO:0000313" key="2">
    <source>
        <dbReference type="EMBL" id="GBM07855.1"/>
    </source>
</evidence>
<dbReference type="Proteomes" id="UP000499080">
    <property type="component" value="Unassembled WGS sequence"/>
</dbReference>
<organism evidence="2 3">
    <name type="scientific">Araneus ventricosus</name>
    <name type="common">Orbweaver spider</name>
    <name type="synonym">Epeira ventricosa</name>
    <dbReference type="NCBI Taxonomy" id="182803"/>
    <lineage>
        <taxon>Eukaryota</taxon>
        <taxon>Metazoa</taxon>
        <taxon>Ecdysozoa</taxon>
        <taxon>Arthropoda</taxon>
        <taxon>Chelicerata</taxon>
        <taxon>Arachnida</taxon>
        <taxon>Araneae</taxon>
        <taxon>Araneomorphae</taxon>
        <taxon>Entelegynae</taxon>
        <taxon>Araneoidea</taxon>
        <taxon>Araneidae</taxon>
        <taxon>Araneus</taxon>
    </lineage>
</organism>
<protein>
    <submittedName>
        <fullName evidence="2">Uncharacterized protein</fullName>
    </submittedName>
</protein>
<reference evidence="2 3" key="1">
    <citation type="journal article" date="2019" name="Sci. Rep.">
        <title>Orb-weaving spider Araneus ventricosus genome elucidates the spidroin gene catalogue.</title>
        <authorList>
            <person name="Kono N."/>
            <person name="Nakamura H."/>
            <person name="Ohtoshi R."/>
            <person name="Moran D.A.P."/>
            <person name="Shinohara A."/>
            <person name="Yoshida Y."/>
            <person name="Fujiwara M."/>
            <person name="Mori M."/>
            <person name="Tomita M."/>
            <person name="Arakawa K."/>
        </authorList>
    </citation>
    <scope>NUCLEOTIDE SEQUENCE [LARGE SCALE GENOMIC DNA]</scope>
</reference>
<gene>
    <name evidence="2" type="ORF">AVEN_96478_1</name>
</gene>
<keyword evidence="3" id="KW-1185">Reference proteome</keyword>
<comment type="caution">
    <text evidence="2">The sequence shown here is derived from an EMBL/GenBank/DDBJ whole genome shotgun (WGS) entry which is preliminary data.</text>
</comment>
<name>A0A4Y2CX30_ARAVE</name>
<sequence>MKTPCTYSQPNQHEEESAEWWLILLSGAFSLMAFIEVTRARESREWDLKESSFSWQRSKERPRAFSGNEIEEIKAPANHWHMKERGYDGFLADGLPELAR</sequence>
<evidence type="ECO:0000256" key="1">
    <source>
        <dbReference type="SAM" id="Phobius"/>
    </source>
</evidence>
<accession>A0A4Y2CX30</accession>